<dbReference type="EMBL" id="JAANHS010000008">
    <property type="protein sequence ID" value="NHB77396.1"/>
    <property type="molecule type" value="Genomic_DNA"/>
</dbReference>
<dbReference type="Proteomes" id="UP001515660">
    <property type="component" value="Unassembled WGS sequence"/>
</dbReference>
<evidence type="ECO:0000256" key="3">
    <source>
        <dbReference type="SAM" id="SignalP"/>
    </source>
</evidence>
<name>A0ABX0G849_9RHOB</name>
<feature type="signal peptide" evidence="3">
    <location>
        <begin position="1"/>
        <end position="17"/>
    </location>
</feature>
<dbReference type="InterPro" id="IPR006143">
    <property type="entry name" value="RND_pump_MFP"/>
</dbReference>
<evidence type="ECO:0000256" key="2">
    <source>
        <dbReference type="SAM" id="Coils"/>
    </source>
</evidence>
<keyword evidence="3" id="KW-0732">Signal</keyword>
<dbReference type="SUPFAM" id="SSF111369">
    <property type="entry name" value="HlyD-like secretion proteins"/>
    <property type="match status" value="1"/>
</dbReference>
<gene>
    <name evidence="5" type="ORF">G8O29_11670</name>
</gene>
<dbReference type="InterPro" id="IPR058625">
    <property type="entry name" value="MdtA-like_BSH"/>
</dbReference>
<dbReference type="Gene3D" id="2.40.50.100">
    <property type="match status" value="1"/>
</dbReference>
<reference evidence="5 6" key="1">
    <citation type="journal article" date="2022" name="Microorganisms">
        <title>Genome Sequence and Characterization of a Xanthorhodopsin-Containing, Aerobic Anoxygenic Phototrophic Rhodobacter Species, Isolated from Mesophilic Conditions at Yellowstone National Park.</title>
        <authorList>
            <person name="Kyndt J.A."/>
            <person name="Robertson S."/>
            <person name="Shoffstall I.B."/>
            <person name="Ramaley R.F."/>
            <person name="Meyer T.E."/>
        </authorList>
    </citation>
    <scope>NUCLEOTIDE SEQUENCE [LARGE SCALE GENOMIC DNA]</scope>
    <source>
        <strain evidence="5 6">M37P</strain>
    </source>
</reference>
<feature type="chain" id="PRO_5045499898" evidence="3">
    <location>
        <begin position="18"/>
        <end position="330"/>
    </location>
</feature>
<dbReference type="Pfam" id="PF25917">
    <property type="entry name" value="BSH_RND"/>
    <property type="match status" value="1"/>
</dbReference>
<keyword evidence="6" id="KW-1185">Reference proteome</keyword>
<comment type="caution">
    <text evidence="5">The sequence shown here is derived from an EMBL/GenBank/DDBJ whole genome shotgun (WGS) entry which is preliminary data.</text>
</comment>
<evidence type="ECO:0000259" key="4">
    <source>
        <dbReference type="Pfam" id="PF25917"/>
    </source>
</evidence>
<protein>
    <submittedName>
        <fullName evidence="5">Efflux RND transporter periplasmic adaptor subunit</fullName>
    </submittedName>
</protein>
<proteinExistence type="inferred from homology"/>
<accession>A0ABX0G849</accession>
<organism evidence="5 6">
    <name type="scientific">Rhodobacter calidifons</name>
    <dbReference type="NCBI Taxonomy" id="2715277"/>
    <lineage>
        <taxon>Bacteria</taxon>
        <taxon>Pseudomonadati</taxon>
        <taxon>Pseudomonadota</taxon>
        <taxon>Alphaproteobacteria</taxon>
        <taxon>Rhodobacterales</taxon>
        <taxon>Rhodobacter group</taxon>
        <taxon>Rhodobacter</taxon>
    </lineage>
</organism>
<evidence type="ECO:0000313" key="5">
    <source>
        <dbReference type="EMBL" id="NHB77396.1"/>
    </source>
</evidence>
<keyword evidence="2" id="KW-0175">Coiled coil</keyword>
<dbReference type="NCBIfam" id="TIGR01730">
    <property type="entry name" value="RND_mfp"/>
    <property type="match status" value="1"/>
</dbReference>
<feature type="domain" description="Multidrug resistance protein MdtA-like barrel-sandwich hybrid" evidence="4">
    <location>
        <begin position="46"/>
        <end position="176"/>
    </location>
</feature>
<feature type="coiled-coil region" evidence="2">
    <location>
        <begin position="82"/>
        <end position="140"/>
    </location>
</feature>
<sequence>MPRLLLLSLLPAGPLLADPFTVAPMPVTVWKSVYGSVEARDRIPARSRIGGTLVDLSVSEGDSVTAGQEIARIVDDKLDFQLAALSAQREALEAQLANAETDLQRGEDLLKNGVTTLQRVDALRTQVDVLKGQIMALSAQADVVAQQAKEGVVLAPVAGCVLDVPVTRGAVLMPGEVVAVVGGGGTFLRLAVPERHATALEAGDRIRITEGGADREGRLARLYPLIEGGRVTADVEIENLPDSFVGKRMLVSLPVGERAALMVPQAALFTRAGLDFVTLQTASGPVLRSVVPGETHRIDGIPMVEVVTGLVPGDVVLPASEAAQVRASHD</sequence>
<evidence type="ECO:0000256" key="1">
    <source>
        <dbReference type="ARBA" id="ARBA00009477"/>
    </source>
</evidence>
<dbReference type="PANTHER" id="PTHR30469">
    <property type="entry name" value="MULTIDRUG RESISTANCE PROTEIN MDTA"/>
    <property type="match status" value="1"/>
</dbReference>
<dbReference type="PANTHER" id="PTHR30469:SF15">
    <property type="entry name" value="HLYD FAMILY OF SECRETION PROTEINS"/>
    <property type="match status" value="1"/>
</dbReference>
<evidence type="ECO:0000313" key="6">
    <source>
        <dbReference type="Proteomes" id="UP001515660"/>
    </source>
</evidence>
<comment type="similarity">
    <text evidence="1">Belongs to the membrane fusion protein (MFP) (TC 8.A.1) family.</text>
</comment>
<dbReference type="Gene3D" id="2.40.420.20">
    <property type="match status" value="1"/>
</dbReference>
<dbReference type="Gene3D" id="1.10.287.470">
    <property type="entry name" value="Helix hairpin bin"/>
    <property type="match status" value="1"/>
</dbReference>